<dbReference type="EMBL" id="CP104013">
    <property type="protein sequence ID" value="UYP48783.1"/>
    <property type="molecule type" value="Genomic_DNA"/>
</dbReference>
<protein>
    <recommendedName>
        <fullName evidence="3">DUF5667 domain-containing protein</fullName>
    </recommendedName>
</protein>
<evidence type="ECO:0000313" key="2">
    <source>
        <dbReference type="Proteomes" id="UP001208689"/>
    </source>
</evidence>
<reference evidence="1" key="1">
    <citation type="submission" date="2022-09" db="EMBL/GenBank/DDBJ databases">
        <title>Actin cytoskeleton and complex cell architecture in an #Asgard archaeon.</title>
        <authorList>
            <person name="Ponce Toledo R.I."/>
            <person name="Schleper C."/>
            <person name="Rodrigues Oliveira T."/>
            <person name="Wollweber F."/>
            <person name="Xu J."/>
            <person name="Rittmann S."/>
            <person name="Klingl A."/>
            <person name="Pilhofer M."/>
        </authorList>
    </citation>
    <scope>NUCLEOTIDE SEQUENCE</scope>
    <source>
        <strain evidence="1">B-35</strain>
    </source>
</reference>
<evidence type="ECO:0008006" key="3">
    <source>
        <dbReference type="Google" id="ProtNLM"/>
    </source>
</evidence>
<evidence type="ECO:0000313" key="1">
    <source>
        <dbReference type="EMBL" id="UYP48783.1"/>
    </source>
</evidence>
<name>A0ABY6HZH5_9ARCH</name>
<dbReference type="Proteomes" id="UP001208689">
    <property type="component" value="Chromosome"/>
</dbReference>
<gene>
    <name evidence="1" type="ORF">NEF87_005068</name>
</gene>
<proteinExistence type="predicted"/>
<sequence>MPSGITFIFIFAVLIILAKLIADRIPNKQDELIHHLMDIHHREIEEINQAISEKKFDQASSILKTVKKEFRLEDVSLNSTTLVYLSKKTAINVQFLELKDKIETLIEQNRKTEAIQLTRRFKQNLYSKKISQFIDQNLIEVITALHQDLLEEEANKQKEIKSQLKKIPELISYHQYTQATQILDQILQEAISFNFPKIIEEIKANQKVLNDFQALFNAGSSETIDHYMDDLDHDFEYWKQNEKSELGKKV</sequence>
<accession>A0ABY6HZH5</accession>
<keyword evidence="2" id="KW-1185">Reference proteome</keyword>
<organism evidence="1 2">
    <name type="scientific">Candidatus Lokiarchaeum ossiferum</name>
    <dbReference type="NCBI Taxonomy" id="2951803"/>
    <lineage>
        <taxon>Archaea</taxon>
        <taxon>Promethearchaeati</taxon>
        <taxon>Promethearchaeota</taxon>
        <taxon>Promethearchaeia</taxon>
        <taxon>Promethearchaeales</taxon>
        <taxon>Promethearchaeaceae</taxon>
        <taxon>Candidatus Lokiarchaeum</taxon>
    </lineage>
</organism>